<keyword evidence="2" id="KW-0131">Cell cycle</keyword>
<keyword evidence="2" id="KW-0132">Cell division</keyword>
<accession>A0A8S5LAU1</accession>
<evidence type="ECO:0000256" key="1">
    <source>
        <dbReference type="SAM" id="Phobius"/>
    </source>
</evidence>
<organism evidence="2">
    <name type="scientific">Podoviridae sp. ctBev14</name>
    <dbReference type="NCBI Taxonomy" id="2823556"/>
    <lineage>
        <taxon>Viruses</taxon>
        <taxon>Duplodnaviria</taxon>
        <taxon>Heunggongvirae</taxon>
        <taxon>Uroviricota</taxon>
        <taxon>Caudoviricetes</taxon>
    </lineage>
</organism>
<dbReference type="EMBL" id="BK014667">
    <property type="protein sequence ID" value="DAD67074.1"/>
    <property type="molecule type" value="Genomic_DNA"/>
</dbReference>
<feature type="transmembrane region" description="Helical" evidence="1">
    <location>
        <begin position="7"/>
        <end position="26"/>
    </location>
</feature>
<dbReference type="GO" id="GO:0051301">
    <property type="term" value="P:cell division"/>
    <property type="evidence" value="ECO:0007669"/>
    <property type="project" value="UniProtKB-KW"/>
</dbReference>
<evidence type="ECO:0000313" key="2">
    <source>
        <dbReference type="EMBL" id="DAD67074.1"/>
    </source>
</evidence>
<protein>
    <submittedName>
        <fullName evidence="2">Cell division protein</fullName>
    </submittedName>
</protein>
<keyword evidence="1" id="KW-1133">Transmembrane helix</keyword>
<reference evidence="2" key="1">
    <citation type="journal article" date="2021" name="Proc. Natl. Acad. Sci. U.S.A.">
        <title>A Catalog of Tens of Thousands of Viruses from Human Metagenomes Reveals Hidden Associations with Chronic Diseases.</title>
        <authorList>
            <person name="Tisza M.J."/>
            <person name="Buck C.B."/>
        </authorList>
    </citation>
    <scope>NUCLEOTIDE SEQUENCE</scope>
    <source>
        <strain evidence="2">CtBev14</strain>
    </source>
</reference>
<keyword evidence="1" id="KW-0472">Membrane</keyword>
<keyword evidence="1" id="KW-0812">Transmembrane</keyword>
<proteinExistence type="predicted"/>
<sequence>MTKLAKFILALMVVLTPFGIAMLINFAVLKAYFLLILAGVFVVLIYMLIDCGDSIITYKNQIKKLEAEITQLKEGNK</sequence>
<feature type="transmembrane region" description="Helical" evidence="1">
    <location>
        <begin position="32"/>
        <end position="49"/>
    </location>
</feature>
<name>A0A8S5LAU1_9CAUD</name>